<proteinExistence type="predicted"/>
<evidence type="ECO:0000313" key="3">
    <source>
        <dbReference type="Proteomes" id="UP001157137"/>
    </source>
</evidence>
<feature type="domain" description="YbaK/aminoacyl-tRNA synthetase-associated" evidence="1">
    <location>
        <begin position="5"/>
        <end position="58"/>
    </location>
</feature>
<name>A0AA37U2S7_9BACL</name>
<dbReference type="SUPFAM" id="SSF55826">
    <property type="entry name" value="YbaK/ProRS associated domain"/>
    <property type="match status" value="1"/>
</dbReference>
<organism evidence="2 3">
    <name type="scientific">Alicyclobacillus hesperidum</name>
    <dbReference type="NCBI Taxonomy" id="89784"/>
    <lineage>
        <taxon>Bacteria</taxon>
        <taxon>Bacillati</taxon>
        <taxon>Bacillota</taxon>
        <taxon>Bacilli</taxon>
        <taxon>Bacillales</taxon>
        <taxon>Alicyclobacillaceae</taxon>
        <taxon>Alicyclobacillus</taxon>
    </lineage>
</organism>
<accession>A0AA37U2S7</accession>
<protein>
    <recommendedName>
        <fullName evidence="1">YbaK/aminoacyl-tRNA synthetase-associated domain-containing protein</fullName>
    </recommendedName>
</protein>
<evidence type="ECO:0000313" key="2">
    <source>
        <dbReference type="EMBL" id="GLV14711.1"/>
    </source>
</evidence>
<dbReference type="Proteomes" id="UP001157137">
    <property type="component" value="Unassembled WGS sequence"/>
</dbReference>
<evidence type="ECO:0000259" key="1">
    <source>
        <dbReference type="Pfam" id="PF04073"/>
    </source>
</evidence>
<dbReference type="GO" id="GO:0002161">
    <property type="term" value="F:aminoacyl-tRNA deacylase activity"/>
    <property type="evidence" value="ECO:0007669"/>
    <property type="project" value="InterPro"/>
</dbReference>
<reference evidence="2" key="1">
    <citation type="submission" date="2023-02" db="EMBL/GenBank/DDBJ databases">
        <title>Proposal of a novel subspecies: Alicyclobacillus hesperidum subspecies aegle.</title>
        <authorList>
            <person name="Goto K."/>
            <person name="Fujii T."/>
            <person name="Yasui K."/>
            <person name="Mochida K."/>
            <person name="Kato-Tanaka Y."/>
            <person name="Morohoshi S."/>
            <person name="An S.Y."/>
            <person name="Kasai H."/>
            <person name="Yokota A."/>
        </authorList>
    </citation>
    <scope>NUCLEOTIDE SEQUENCE</scope>
    <source>
        <strain evidence="2">DSM 12766</strain>
    </source>
</reference>
<dbReference type="Pfam" id="PF04073">
    <property type="entry name" value="tRNA_edit"/>
    <property type="match status" value="1"/>
</dbReference>
<dbReference type="Gene3D" id="3.90.960.10">
    <property type="entry name" value="YbaK/aminoacyl-tRNA synthetase-associated domain"/>
    <property type="match status" value="1"/>
</dbReference>
<dbReference type="InterPro" id="IPR036754">
    <property type="entry name" value="YbaK/aa-tRNA-synt-asso_dom_sf"/>
</dbReference>
<sequence>MTDFVRERTGFVIGGVPPLGHKEAISTIIDEDLFRYKTIWAAAGHPKAVFELTPHQLVGMTKGRVMTLI</sequence>
<dbReference type="EMBL" id="BSRA01000015">
    <property type="protein sequence ID" value="GLV14711.1"/>
    <property type="molecule type" value="Genomic_DNA"/>
</dbReference>
<dbReference type="InterPro" id="IPR007214">
    <property type="entry name" value="YbaK/aa-tRNA-synth-assoc-dom"/>
</dbReference>
<comment type="caution">
    <text evidence="2">The sequence shown here is derived from an EMBL/GenBank/DDBJ whole genome shotgun (WGS) entry which is preliminary data.</text>
</comment>
<dbReference type="AlphaFoldDB" id="A0AA37U2S7"/>
<gene>
    <name evidence="2" type="ORF">Heshes_23950</name>
</gene>